<name>A0A8S5SXE6_9CAUD</name>
<protein>
    <submittedName>
        <fullName evidence="1">Uncharacterized protein</fullName>
    </submittedName>
</protein>
<dbReference type="EMBL" id="BK032699">
    <property type="protein sequence ID" value="DAF55764.1"/>
    <property type="molecule type" value="Genomic_DNA"/>
</dbReference>
<evidence type="ECO:0000313" key="1">
    <source>
        <dbReference type="EMBL" id="DAF55764.1"/>
    </source>
</evidence>
<reference evidence="1" key="1">
    <citation type="journal article" date="2021" name="Proc. Natl. Acad. Sci. U.S.A.">
        <title>A Catalog of Tens of Thousands of Viruses from Human Metagenomes Reveals Hidden Associations with Chronic Diseases.</title>
        <authorList>
            <person name="Tisza M.J."/>
            <person name="Buck C.B."/>
        </authorList>
    </citation>
    <scope>NUCLEOTIDE SEQUENCE</scope>
    <source>
        <strain evidence="1">Ct8wU2</strain>
    </source>
</reference>
<sequence>MAVTKYIEVRNNDNIVTIDDNYRNLVRDGKSFRVKQYKKCNSRSEFIPRDNEIYQYFKGETEWEVLITFDVDESINEILAFNAPADELVKFFPLRIQDRYMINIIVPVDATYGDRESSLQVYLGRISFAKYNNRDLTDPEHGAGLIIYNKDGKPIFSSEEQYLRVLQYYFKCTEKLTDAQQVFEKTILDFNNSIKIAPFSACNFWRYTPQVTINYRLYITFLSMTSIKIGVHAYGGFFNQGEFGISGAIQVTTSFMVLQG</sequence>
<proteinExistence type="predicted"/>
<accession>A0A8S5SXE6</accession>
<organism evidence="1">
    <name type="scientific">Siphoviridae sp. ct8wU2</name>
    <dbReference type="NCBI Taxonomy" id="2827791"/>
    <lineage>
        <taxon>Viruses</taxon>
        <taxon>Duplodnaviria</taxon>
        <taxon>Heunggongvirae</taxon>
        <taxon>Uroviricota</taxon>
        <taxon>Caudoviricetes</taxon>
    </lineage>
</organism>